<comment type="subcellular location">
    <subcellularLocation>
        <location evidence="1">Periplasm</location>
    </subcellularLocation>
</comment>
<dbReference type="PANTHER" id="PTHR30024">
    <property type="entry name" value="ALIPHATIC SULFONATES-BINDING PROTEIN-RELATED"/>
    <property type="match status" value="1"/>
</dbReference>
<dbReference type="SUPFAM" id="SSF53850">
    <property type="entry name" value="Periplasmic binding protein-like II"/>
    <property type="match status" value="1"/>
</dbReference>
<dbReference type="OrthoDB" id="6191474at2"/>
<evidence type="ECO:0000256" key="3">
    <source>
        <dbReference type="ARBA" id="ARBA00022729"/>
    </source>
</evidence>
<reference evidence="5 6" key="1">
    <citation type="submission" date="2019-06" db="EMBL/GenBank/DDBJ databases">
        <title>Flavibacter putida gen. nov., sp. nov., a novel marine bacterium of the family Flavobacteriaceae isolated from coastal seawater.</title>
        <authorList>
            <person name="Feng X."/>
        </authorList>
    </citation>
    <scope>NUCLEOTIDE SEQUENCE [LARGE SCALE GENOMIC DNA]</scope>
    <source>
        <strain evidence="5 6">PLHSN227</strain>
    </source>
</reference>
<sequence length="280" mass="31883">MKTITIGGVPEHFNYPWHLAIKNNLFKEQGINLVWKDFPGGTGQMSQALENKEIDLAVILTEGVIKKINEGKDFKILQKFIGSPLIWGVHVAANSAYHNLDELENTTAAISRYGSGSHLLAYVNAKEQNWDTGALDFKVINNLDGALEALPNNEAQYFMWERFTTKPFVDKGIFRKVADVPTPWPCFVLATRENYYKNNIASVSTLLKIINSVTKELKSRENLTKEIAEKYNLELEDVNQWLRLTSWSQEQISKDEVKDTQNQLKDLGLIGEKMSYEELI</sequence>
<dbReference type="CDD" id="cd13637">
    <property type="entry name" value="PBP2_Ca3427_like"/>
    <property type="match status" value="1"/>
</dbReference>
<gene>
    <name evidence="5" type="ORF">FKR84_03250</name>
</gene>
<dbReference type="InterPro" id="IPR054364">
    <property type="entry name" value="Ca3427-like_PBP2"/>
</dbReference>
<dbReference type="Pfam" id="PF22384">
    <property type="entry name" value="PBP2_Ca3427_like"/>
    <property type="match status" value="1"/>
</dbReference>
<evidence type="ECO:0000313" key="6">
    <source>
        <dbReference type="Proteomes" id="UP000317169"/>
    </source>
</evidence>
<keyword evidence="3" id="KW-0732">Signal</keyword>
<evidence type="ECO:0000256" key="2">
    <source>
        <dbReference type="ARBA" id="ARBA00010742"/>
    </source>
</evidence>
<name>A0A507ZS85_9FLAO</name>
<evidence type="ECO:0000259" key="4">
    <source>
        <dbReference type="Pfam" id="PF22384"/>
    </source>
</evidence>
<dbReference type="AlphaFoldDB" id="A0A507ZS85"/>
<dbReference type="RefSeq" id="WP_141420759.1">
    <property type="nucleotide sequence ID" value="NZ_VIAR01000002.1"/>
</dbReference>
<protein>
    <submittedName>
        <fullName evidence="5">ABC transporter substrate-binding protein</fullName>
    </submittedName>
</protein>
<comment type="caution">
    <text evidence="5">The sequence shown here is derived from an EMBL/GenBank/DDBJ whole genome shotgun (WGS) entry which is preliminary data.</text>
</comment>
<proteinExistence type="inferred from homology"/>
<evidence type="ECO:0000313" key="5">
    <source>
        <dbReference type="EMBL" id="TQD40229.1"/>
    </source>
</evidence>
<keyword evidence="6" id="KW-1185">Reference proteome</keyword>
<dbReference type="PANTHER" id="PTHR30024:SF47">
    <property type="entry name" value="TAURINE-BINDING PERIPLASMIC PROTEIN"/>
    <property type="match status" value="1"/>
</dbReference>
<comment type="similarity">
    <text evidence="2">Belongs to the bacterial solute-binding protein SsuA/TauA family.</text>
</comment>
<evidence type="ECO:0000256" key="1">
    <source>
        <dbReference type="ARBA" id="ARBA00004418"/>
    </source>
</evidence>
<dbReference type="EMBL" id="VIAR01000002">
    <property type="protein sequence ID" value="TQD40229.1"/>
    <property type="molecule type" value="Genomic_DNA"/>
</dbReference>
<dbReference type="GO" id="GO:0042597">
    <property type="term" value="C:periplasmic space"/>
    <property type="evidence" value="ECO:0007669"/>
    <property type="project" value="UniProtKB-SubCell"/>
</dbReference>
<dbReference type="Gene3D" id="3.40.190.10">
    <property type="entry name" value="Periplasmic binding protein-like II"/>
    <property type="match status" value="2"/>
</dbReference>
<organism evidence="5 6">
    <name type="scientific">Haloflavibacter putidus</name>
    <dbReference type="NCBI Taxonomy" id="2576776"/>
    <lineage>
        <taxon>Bacteria</taxon>
        <taxon>Pseudomonadati</taxon>
        <taxon>Bacteroidota</taxon>
        <taxon>Flavobacteriia</taxon>
        <taxon>Flavobacteriales</taxon>
        <taxon>Flavobacteriaceae</taxon>
        <taxon>Haloflavibacter</taxon>
    </lineage>
</organism>
<feature type="domain" description="Ca3427-like PBP 2" evidence="4">
    <location>
        <begin position="99"/>
        <end position="179"/>
    </location>
</feature>
<accession>A0A507ZS85</accession>
<dbReference type="Proteomes" id="UP000317169">
    <property type="component" value="Unassembled WGS sequence"/>
</dbReference>